<dbReference type="PIRSF" id="PIRSF000489">
    <property type="entry name" value="NAD_ADPRT"/>
    <property type="match status" value="1"/>
</dbReference>
<feature type="domain" description="PARP catalytic" evidence="34">
    <location>
        <begin position="778"/>
        <end position="1002"/>
    </location>
</feature>
<evidence type="ECO:0000256" key="20">
    <source>
        <dbReference type="ARBA" id="ARBA00023125"/>
    </source>
</evidence>
<evidence type="ECO:0000256" key="17">
    <source>
        <dbReference type="ARBA" id="ARBA00022859"/>
    </source>
</evidence>
<evidence type="ECO:0000256" key="6">
    <source>
        <dbReference type="ARBA" id="ARBA00022499"/>
    </source>
</evidence>
<evidence type="ECO:0000256" key="19">
    <source>
        <dbReference type="ARBA" id="ARBA00023027"/>
    </source>
</evidence>
<dbReference type="InterPro" id="IPR008893">
    <property type="entry name" value="WGR_domain"/>
</dbReference>
<dbReference type="PANTHER" id="PTHR10459:SF112">
    <property type="entry name" value="POLY [ADP-RIBOSE] POLYMERASE 1"/>
    <property type="match status" value="1"/>
</dbReference>
<keyword evidence="16 30" id="KW-0862">Zinc</keyword>
<keyword evidence="7" id="KW-0021">Allosteric enzyme</keyword>
<dbReference type="InterPro" id="IPR001357">
    <property type="entry name" value="BRCT_dom"/>
</dbReference>
<feature type="domain" description="WGR" evidence="36">
    <location>
        <begin position="535"/>
        <end position="633"/>
    </location>
</feature>
<evidence type="ECO:0000256" key="23">
    <source>
        <dbReference type="ARBA" id="ARBA00024159"/>
    </source>
</evidence>
<keyword evidence="22 30" id="KW-0539">Nucleus</keyword>
<evidence type="ECO:0000256" key="18">
    <source>
        <dbReference type="ARBA" id="ARBA00023015"/>
    </source>
</evidence>
<feature type="domain" description="PARP-type" evidence="32">
    <location>
        <begin position="6"/>
        <end position="88"/>
    </location>
</feature>
<evidence type="ECO:0000256" key="28">
    <source>
        <dbReference type="ARBA" id="ARBA00048339"/>
    </source>
</evidence>
<keyword evidence="18" id="KW-0805">Transcription regulation</keyword>
<evidence type="ECO:0000256" key="22">
    <source>
        <dbReference type="ARBA" id="ARBA00023242"/>
    </source>
</evidence>
<dbReference type="Gene3D" id="3.30.1740.10">
    <property type="entry name" value="Zinc finger, PARP-type"/>
    <property type="match status" value="2"/>
</dbReference>
<dbReference type="InterPro" id="IPR036957">
    <property type="entry name" value="Znf_PARP_sf"/>
</dbReference>
<evidence type="ECO:0000256" key="8">
    <source>
        <dbReference type="ARBA" id="ARBA00022588"/>
    </source>
</evidence>
<keyword evidence="13" id="KW-0677">Repeat</keyword>
<dbReference type="SUPFAM" id="SSF56399">
    <property type="entry name" value="ADP-ribosylation"/>
    <property type="match status" value="1"/>
</dbReference>
<comment type="catalytic activity">
    <reaction evidence="27">
        <text>L-histidyl-[protein] + NAD(+) = N(tele)-(ADP-D-ribosyl)-L-histidyl-[protein] + nicotinamide + H(+)</text>
        <dbReference type="Rhea" id="RHEA:72071"/>
        <dbReference type="Rhea" id="RHEA-COMP:9745"/>
        <dbReference type="Rhea" id="RHEA-COMP:18085"/>
        <dbReference type="ChEBI" id="CHEBI:15378"/>
        <dbReference type="ChEBI" id="CHEBI:17154"/>
        <dbReference type="ChEBI" id="CHEBI:29979"/>
        <dbReference type="ChEBI" id="CHEBI:57540"/>
        <dbReference type="ChEBI" id="CHEBI:191398"/>
    </reaction>
    <physiologicalReaction direction="left-to-right" evidence="27">
        <dbReference type="Rhea" id="RHEA:72072"/>
    </physiologicalReaction>
</comment>
<feature type="domain" description="BRCT" evidence="33">
    <location>
        <begin position="383"/>
        <end position="458"/>
    </location>
</feature>
<dbReference type="Gene3D" id="3.40.50.10190">
    <property type="entry name" value="BRCT domain"/>
    <property type="match status" value="1"/>
</dbReference>
<comment type="catalytic activity">
    <reaction evidence="23">
        <text>L-glutamyl-[protein] + NAD(+) = 5-O-(ADP-D-ribosyl)-L-glutamyl-[protein] + nicotinamide</text>
        <dbReference type="Rhea" id="RHEA:58224"/>
        <dbReference type="Rhea" id="RHEA-COMP:10208"/>
        <dbReference type="Rhea" id="RHEA-COMP:15089"/>
        <dbReference type="ChEBI" id="CHEBI:17154"/>
        <dbReference type="ChEBI" id="CHEBI:29973"/>
        <dbReference type="ChEBI" id="CHEBI:57540"/>
        <dbReference type="ChEBI" id="CHEBI:142540"/>
    </reaction>
    <physiologicalReaction direction="left-to-right" evidence="23">
        <dbReference type="Rhea" id="RHEA:58225"/>
    </physiologicalReaction>
</comment>
<dbReference type="InterPro" id="IPR004102">
    <property type="entry name" value="Poly(ADP-ribose)pol_reg_dom"/>
</dbReference>
<dbReference type="PROSITE" id="PS51059">
    <property type="entry name" value="PARP_CATALYTIC"/>
    <property type="match status" value="1"/>
</dbReference>
<evidence type="ECO:0000256" key="2">
    <source>
        <dbReference type="ARBA" id="ARBA00004514"/>
    </source>
</evidence>
<dbReference type="InterPro" id="IPR012982">
    <property type="entry name" value="PARP1-like_PADR1_Zn_ribbon"/>
</dbReference>
<sequence>MADLPYQAEYAKSGRAACKNCKEKIEQGALRIARMVQSAFHDGKQPNWYHEDCFFQKQRPTSHTDIGNFNKLKINDQKNIKAKIEEGSGIVVPEASGSKAKKVKGKKRAAETAPASGALRDFAVEYSKSSRATCRHCDIKICKGEVRISKTVYDTDIGAKYGGQPLWHHVKCFNEARTELLFFAGGESLPGIKTLSEDDQKMVINEIKSFKTDEIPVKKLKGEPKDAAELKEEQKKEKTMEKQNKLYFKYRNALSDMSKSDLQELLEENSQEISTSRDECLDRLADCMAFGVLEPCPECKQGQLILDTFGYKCTGNVTEWTKCCFVTQDPKRKPISVPNAFKKSSVFNKFKPKVDVRLFHSLPPPPVIVNLKQDPEKPIKKDIPIPPLKNLQFFIYGKLKSPKEDLKHRILKLGGLVVSKLTDTMAAVVSTARDVERMPDKMLEIQEKDIEVVDETFIDLIDPQTGTVSNTLQLIKQHNIAGWGSDPMTRIPQDVLDGKSIPKSGSMYEKSNKSSVKLKLKGGTAVDPDSGLEDIAHVYRDVEGTKYTVVLSKTDVVAQKNSYYKLQVLEHENKKKYWLFRSWGRIGTTIGGTKLEDCKSCDDAIDRFTSLYEEKTENPWEFRDNFMKVPDCYYPIDVDYGEDVHKKVISEDKSCTLPKPLQNLIRMIFDVESMKKVLLEFDLDTEKMPLGKLSKKQIKSGYEVLSKLMKDLQDNKATQGKIVDATNRFFTLIPHNFGVNNPPLLNMDLIKSKSEMLDNLLEIEIAYSLLDSDDGSESPVTAHYKKLKAEIAPLERSSSEFDIVEKYLRNTHAATHSNYALEIQEAFKVVREGEDKRYKPFKKLHNRRLLWHGSRTTNFAGIISQGLRIAPPEAPVTGYMFGKGIYFADMVSKSANYCCTNAKNNVGLLLLCEVALGNMKECSRAESFSKPPKGMHSVWGVGRTQPDPALSHTLPDGTIVPYGTPVQTPNNNTSLLYNEYIVYDVAQVNVKYLLQTKFNFKY</sequence>
<dbReference type="InterPro" id="IPR036930">
    <property type="entry name" value="WGR_dom_sf"/>
</dbReference>
<gene>
    <name evidence="37" type="ORF">CHILSU_LOCUS11039</name>
</gene>
<dbReference type="Gene3D" id="1.10.20.130">
    <property type="match status" value="1"/>
</dbReference>
<dbReference type="InterPro" id="IPR038650">
    <property type="entry name" value="PADR1_C_dom_sf"/>
</dbReference>
<dbReference type="Gene3D" id="2.20.25.630">
    <property type="match status" value="1"/>
</dbReference>
<dbReference type="InterPro" id="IPR008288">
    <property type="entry name" value="PARP"/>
</dbReference>
<evidence type="ECO:0000256" key="29">
    <source>
        <dbReference type="ARBA" id="ARBA00048575"/>
    </source>
</evidence>
<evidence type="ECO:0000256" key="11">
    <source>
        <dbReference type="ARBA" id="ARBA00022695"/>
    </source>
</evidence>
<dbReference type="EC" id="2.4.2.30" evidence="30"/>
<evidence type="ECO:0000256" key="21">
    <source>
        <dbReference type="ARBA" id="ARBA00023163"/>
    </source>
</evidence>
<dbReference type="InterPro" id="IPR001510">
    <property type="entry name" value="Znf_PARP"/>
</dbReference>
<evidence type="ECO:0000256" key="10">
    <source>
        <dbReference type="ARBA" id="ARBA00022679"/>
    </source>
</evidence>
<evidence type="ECO:0000256" key="15">
    <source>
        <dbReference type="ARBA" id="ARBA00022771"/>
    </source>
</evidence>
<dbReference type="Pfam" id="PF05406">
    <property type="entry name" value="WGR"/>
    <property type="match status" value="1"/>
</dbReference>
<evidence type="ECO:0000256" key="12">
    <source>
        <dbReference type="ARBA" id="ARBA00022723"/>
    </source>
</evidence>
<proteinExistence type="inferred from homology"/>
<accession>A0ABN8BEL2</accession>
<keyword evidence="14" id="KW-0013">ADP-ribosylation</keyword>
<dbReference type="Pfam" id="PF00645">
    <property type="entry name" value="zf-PARP"/>
    <property type="match status" value="2"/>
</dbReference>
<evidence type="ECO:0000256" key="30">
    <source>
        <dbReference type="PIRNR" id="PIRNR000489"/>
    </source>
</evidence>
<keyword evidence="12 30" id="KW-0479">Metal-binding</keyword>
<dbReference type="PROSITE" id="PS51977">
    <property type="entry name" value="WGR"/>
    <property type="match status" value="1"/>
</dbReference>
<evidence type="ECO:0000256" key="13">
    <source>
        <dbReference type="ARBA" id="ARBA00022737"/>
    </source>
</evidence>
<evidence type="ECO:0000259" key="36">
    <source>
        <dbReference type="PROSITE" id="PS51977"/>
    </source>
</evidence>
<dbReference type="CDD" id="cd17747">
    <property type="entry name" value="BRCT_PARP1"/>
    <property type="match status" value="1"/>
</dbReference>
<keyword evidence="11" id="KW-0548">Nucleotidyltransferase</keyword>
<dbReference type="SUPFAM" id="SSF142921">
    <property type="entry name" value="WGR domain-like"/>
    <property type="match status" value="1"/>
</dbReference>
<reference evidence="37" key="1">
    <citation type="submission" date="2021-12" db="EMBL/GenBank/DDBJ databases">
        <authorList>
            <person name="King R."/>
        </authorList>
    </citation>
    <scope>NUCLEOTIDE SEQUENCE</scope>
</reference>
<evidence type="ECO:0000313" key="37">
    <source>
        <dbReference type="EMBL" id="CAH0407638.1"/>
    </source>
</evidence>
<keyword evidence="8" id="KW-0399">Innate immunity</keyword>
<dbReference type="Pfam" id="PF00533">
    <property type="entry name" value="BRCT"/>
    <property type="match status" value="1"/>
</dbReference>
<dbReference type="CDD" id="cd01437">
    <property type="entry name" value="parp_like"/>
    <property type="match status" value="1"/>
</dbReference>
<dbReference type="CDD" id="cd08001">
    <property type="entry name" value="WGR_PARP1_like"/>
    <property type="match status" value="1"/>
</dbReference>
<dbReference type="InterPro" id="IPR036616">
    <property type="entry name" value="Poly(ADP-ribose)pol_reg_dom_sf"/>
</dbReference>
<protein>
    <recommendedName>
        <fullName evidence="30 31">Poly [ADP-ribose] polymerase</fullName>
        <ecNumber evidence="30">2.4.2.30</ecNumber>
    </recommendedName>
</protein>
<dbReference type="PROSITE" id="PS52007">
    <property type="entry name" value="PADR1"/>
    <property type="match status" value="1"/>
</dbReference>
<dbReference type="InterPro" id="IPR012317">
    <property type="entry name" value="Poly(ADP-ribose)pol_cat_dom"/>
</dbReference>
<keyword evidence="38" id="KW-1185">Reference proteome</keyword>
<comment type="catalytic activity">
    <reaction evidence="28">
        <text>L-tyrosyl-[protein] + NAD(+) = O-(ADP-D-ribosyl)-L-tyrosyl-[protein] + nicotinamide + H(+)</text>
        <dbReference type="Rhea" id="RHEA:58236"/>
        <dbReference type="Rhea" id="RHEA-COMP:10136"/>
        <dbReference type="Rhea" id="RHEA-COMP:15092"/>
        <dbReference type="ChEBI" id="CHEBI:15378"/>
        <dbReference type="ChEBI" id="CHEBI:17154"/>
        <dbReference type="ChEBI" id="CHEBI:46858"/>
        <dbReference type="ChEBI" id="CHEBI:57540"/>
        <dbReference type="ChEBI" id="CHEBI:142557"/>
    </reaction>
    <physiologicalReaction direction="left-to-right" evidence="28">
        <dbReference type="Rhea" id="RHEA:58237"/>
    </physiologicalReaction>
</comment>
<dbReference type="Gene3D" id="3.90.228.10">
    <property type="match status" value="1"/>
</dbReference>
<keyword evidence="5" id="KW-0963">Cytoplasm</keyword>
<dbReference type="PROSITE" id="PS50172">
    <property type="entry name" value="BRCT"/>
    <property type="match status" value="1"/>
</dbReference>
<dbReference type="EMBL" id="OU963902">
    <property type="protein sequence ID" value="CAH0407638.1"/>
    <property type="molecule type" value="Genomic_DNA"/>
</dbReference>
<evidence type="ECO:0000256" key="4">
    <source>
        <dbReference type="ARBA" id="ARBA00022454"/>
    </source>
</evidence>
<evidence type="ECO:0000256" key="7">
    <source>
        <dbReference type="ARBA" id="ARBA00022533"/>
    </source>
</evidence>
<keyword evidence="20 30" id="KW-0238">DNA-binding</keyword>
<organism evidence="37 38">
    <name type="scientific">Chilo suppressalis</name>
    <name type="common">Asiatic rice borer moth</name>
    <dbReference type="NCBI Taxonomy" id="168631"/>
    <lineage>
        <taxon>Eukaryota</taxon>
        <taxon>Metazoa</taxon>
        <taxon>Ecdysozoa</taxon>
        <taxon>Arthropoda</taxon>
        <taxon>Hexapoda</taxon>
        <taxon>Insecta</taxon>
        <taxon>Pterygota</taxon>
        <taxon>Neoptera</taxon>
        <taxon>Endopterygota</taxon>
        <taxon>Lepidoptera</taxon>
        <taxon>Glossata</taxon>
        <taxon>Ditrysia</taxon>
        <taxon>Pyraloidea</taxon>
        <taxon>Crambidae</taxon>
        <taxon>Crambinae</taxon>
        <taxon>Chilo</taxon>
    </lineage>
</organism>
<evidence type="ECO:0000259" key="35">
    <source>
        <dbReference type="PROSITE" id="PS51060"/>
    </source>
</evidence>
<evidence type="ECO:0000259" key="33">
    <source>
        <dbReference type="PROSITE" id="PS50172"/>
    </source>
</evidence>
<keyword evidence="15" id="KW-0863">Zinc-finger</keyword>
<evidence type="ECO:0000256" key="27">
    <source>
        <dbReference type="ARBA" id="ARBA00048241"/>
    </source>
</evidence>
<evidence type="ECO:0000256" key="24">
    <source>
        <dbReference type="ARBA" id="ARBA00024164"/>
    </source>
</evidence>
<dbReference type="Pfam" id="PF08063">
    <property type="entry name" value="Zn_ribbon_PADR1"/>
    <property type="match status" value="1"/>
</dbReference>
<evidence type="ECO:0000259" key="34">
    <source>
        <dbReference type="PROSITE" id="PS51059"/>
    </source>
</evidence>
<keyword evidence="6" id="KW-1017">Isopeptide bond</keyword>
<name>A0ABN8BEL2_CHISP</name>
<evidence type="ECO:0000256" key="16">
    <source>
        <dbReference type="ARBA" id="ARBA00022833"/>
    </source>
</evidence>
<dbReference type="Pfam" id="PF21728">
    <property type="entry name" value="PADR1_N"/>
    <property type="match status" value="1"/>
</dbReference>
<keyword evidence="17" id="KW-0391">Immunity</keyword>
<evidence type="ECO:0000256" key="3">
    <source>
        <dbReference type="ARBA" id="ARBA00004604"/>
    </source>
</evidence>
<comment type="catalytic activity">
    <reaction evidence="26 30">
        <text>NAD(+) + (ADP-D-ribosyl)n-acceptor = nicotinamide + (ADP-D-ribosyl)n+1-acceptor + H(+).</text>
        <dbReference type="EC" id="2.4.2.30"/>
    </reaction>
</comment>
<dbReference type="SUPFAM" id="SSF47587">
    <property type="entry name" value="Domain of poly(ADP-ribose) polymerase"/>
    <property type="match status" value="1"/>
</dbReference>
<evidence type="ECO:0000313" key="38">
    <source>
        <dbReference type="Proteomes" id="UP001153292"/>
    </source>
</evidence>
<evidence type="ECO:0000256" key="1">
    <source>
        <dbReference type="ARBA" id="ARBA00004286"/>
    </source>
</evidence>
<evidence type="ECO:0000256" key="31">
    <source>
        <dbReference type="RuleBase" id="RU362114"/>
    </source>
</evidence>
<dbReference type="PROSITE" id="PS50064">
    <property type="entry name" value="ZF_PARP_2"/>
    <property type="match status" value="2"/>
</dbReference>
<dbReference type="InterPro" id="IPR050800">
    <property type="entry name" value="ARTD/PARP"/>
</dbReference>
<dbReference type="PANTHER" id="PTHR10459">
    <property type="entry name" value="DNA LIGASE"/>
    <property type="match status" value="1"/>
</dbReference>
<keyword evidence="10 30" id="KW-0808">Transferase</keyword>
<comment type="catalytic activity">
    <reaction evidence="24">
        <text>L-aspartyl-[protein] + NAD(+) = 4-O-(ADP-D-ribosyl)-L-aspartyl-[protein] + nicotinamide</text>
        <dbReference type="Rhea" id="RHEA:54424"/>
        <dbReference type="Rhea" id="RHEA-COMP:9867"/>
        <dbReference type="Rhea" id="RHEA-COMP:13832"/>
        <dbReference type="ChEBI" id="CHEBI:17154"/>
        <dbReference type="ChEBI" id="CHEBI:29961"/>
        <dbReference type="ChEBI" id="CHEBI:57540"/>
        <dbReference type="ChEBI" id="CHEBI:138102"/>
    </reaction>
    <physiologicalReaction direction="left-to-right" evidence="24">
        <dbReference type="Rhea" id="RHEA:54425"/>
    </physiologicalReaction>
</comment>
<dbReference type="PROSITE" id="PS51060">
    <property type="entry name" value="PARP_ALPHA_HD"/>
    <property type="match status" value="1"/>
</dbReference>
<keyword evidence="19 30" id="KW-0520">NAD</keyword>
<evidence type="ECO:0000256" key="9">
    <source>
        <dbReference type="ARBA" id="ARBA00022676"/>
    </source>
</evidence>
<comment type="catalytic activity">
    <reaction evidence="29">
        <text>L-seryl-[protein] + NAD(+) = O-(ADP-D-ribosyl)-L-seryl-[protein] + nicotinamide + H(+)</text>
        <dbReference type="Rhea" id="RHEA:58232"/>
        <dbReference type="Rhea" id="RHEA-COMP:9863"/>
        <dbReference type="Rhea" id="RHEA-COMP:15091"/>
        <dbReference type="ChEBI" id="CHEBI:15378"/>
        <dbReference type="ChEBI" id="CHEBI:17154"/>
        <dbReference type="ChEBI" id="CHEBI:29999"/>
        <dbReference type="ChEBI" id="CHEBI:57540"/>
        <dbReference type="ChEBI" id="CHEBI:142556"/>
    </reaction>
    <physiologicalReaction direction="left-to-right" evidence="29">
        <dbReference type="Rhea" id="RHEA:58233"/>
    </physiologicalReaction>
</comment>
<evidence type="ECO:0000256" key="25">
    <source>
        <dbReference type="ARBA" id="ARBA00024347"/>
    </source>
</evidence>
<evidence type="ECO:0000256" key="5">
    <source>
        <dbReference type="ARBA" id="ARBA00022490"/>
    </source>
</evidence>
<dbReference type="InterPro" id="IPR049296">
    <property type="entry name" value="PARP1-like_PADR1_N"/>
</dbReference>
<keyword evidence="21" id="KW-0804">Transcription</keyword>
<evidence type="ECO:0000259" key="32">
    <source>
        <dbReference type="PROSITE" id="PS50064"/>
    </source>
</evidence>
<evidence type="ECO:0000256" key="14">
    <source>
        <dbReference type="ARBA" id="ARBA00022765"/>
    </source>
</evidence>
<feature type="domain" description="PARP alpha-helical" evidence="35">
    <location>
        <begin position="654"/>
        <end position="771"/>
    </location>
</feature>
<dbReference type="InterPro" id="IPR036420">
    <property type="entry name" value="BRCT_dom_sf"/>
</dbReference>
<dbReference type="Gene3D" id="1.20.142.10">
    <property type="entry name" value="Poly(ADP-ribose) polymerase, regulatory domain"/>
    <property type="match status" value="1"/>
</dbReference>
<evidence type="ECO:0000256" key="26">
    <source>
        <dbReference type="ARBA" id="ARBA00033987"/>
    </source>
</evidence>
<comment type="similarity">
    <text evidence="25">Belongs to the ARTD/PARP family.</text>
</comment>
<feature type="domain" description="PARP-type" evidence="32">
    <location>
        <begin position="122"/>
        <end position="211"/>
    </location>
</feature>
<dbReference type="Proteomes" id="UP001153292">
    <property type="component" value="Chromosome 9"/>
</dbReference>
<dbReference type="Pfam" id="PF00644">
    <property type="entry name" value="PARP"/>
    <property type="match status" value="1"/>
</dbReference>
<keyword evidence="9 30" id="KW-0328">Glycosyltransferase</keyword>
<dbReference type="SUPFAM" id="SSF57716">
    <property type="entry name" value="Glucocorticoid receptor-like (DNA-binding domain)"/>
    <property type="match status" value="2"/>
</dbReference>
<dbReference type="SMART" id="SM00773">
    <property type="entry name" value="WGR"/>
    <property type="match status" value="1"/>
</dbReference>
<dbReference type="SMART" id="SM01335">
    <property type="entry name" value="PADR1"/>
    <property type="match status" value="1"/>
</dbReference>
<comment type="subcellular location">
    <subcellularLocation>
        <location evidence="1">Chromosome</location>
    </subcellularLocation>
    <subcellularLocation>
        <location evidence="2">Cytoplasm</location>
        <location evidence="2">Cytosol</location>
    </subcellularLocation>
    <subcellularLocation>
        <location evidence="3">Nucleus</location>
        <location evidence="3">Nucleolus</location>
    </subcellularLocation>
</comment>
<dbReference type="Pfam" id="PF02877">
    <property type="entry name" value="PARP_reg"/>
    <property type="match status" value="1"/>
</dbReference>
<dbReference type="SMART" id="SM01336">
    <property type="entry name" value="zf-PARP"/>
    <property type="match status" value="2"/>
</dbReference>
<dbReference type="SUPFAM" id="SSF52113">
    <property type="entry name" value="BRCT domain"/>
    <property type="match status" value="1"/>
</dbReference>
<keyword evidence="4" id="KW-0158">Chromosome</keyword>